<dbReference type="PANTHER" id="PTHR35814:SF1">
    <property type="entry name" value="GLUTATHIONE S-TRANSFERASE-RELATED"/>
    <property type="match status" value="1"/>
</dbReference>
<keyword evidence="3 5" id="KW-1133">Transmembrane helix</keyword>
<keyword evidence="6" id="KW-1185">Reference proteome</keyword>
<dbReference type="RefSeq" id="XP_033458936.1">
    <property type="nucleotide sequence ID" value="XM_033603180.1"/>
</dbReference>
<dbReference type="SUPFAM" id="SSF161084">
    <property type="entry name" value="MAPEG domain-like"/>
    <property type="match status" value="1"/>
</dbReference>
<dbReference type="GeneID" id="54360980"/>
<protein>
    <recommendedName>
        <fullName evidence="8">Membrane-associated proteins in eicosanoid and glutathione metabolism</fullName>
    </recommendedName>
</protein>
<dbReference type="AlphaFoldDB" id="A0A6J3M1J3"/>
<organism evidence="7">
    <name type="scientific">Dissoconium aciculare CBS 342.82</name>
    <dbReference type="NCBI Taxonomy" id="1314786"/>
    <lineage>
        <taxon>Eukaryota</taxon>
        <taxon>Fungi</taxon>
        <taxon>Dikarya</taxon>
        <taxon>Ascomycota</taxon>
        <taxon>Pezizomycotina</taxon>
        <taxon>Dothideomycetes</taxon>
        <taxon>Dothideomycetidae</taxon>
        <taxon>Mycosphaerellales</taxon>
        <taxon>Dissoconiaceae</taxon>
        <taxon>Dissoconium</taxon>
    </lineage>
</organism>
<accession>A0A6J3M1J3</accession>
<dbReference type="PANTHER" id="PTHR35814">
    <property type="match status" value="1"/>
</dbReference>
<name>A0A6J3M1J3_9PEZI</name>
<dbReference type="Pfam" id="PF01124">
    <property type="entry name" value="MAPEG"/>
    <property type="match status" value="1"/>
</dbReference>
<feature type="transmembrane region" description="Helical" evidence="5">
    <location>
        <begin position="89"/>
        <end position="109"/>
    </location>
</feature>
<evidence type="ECO:0000256" key="1">
    <source>
        <dbReference type="ARBA" id="ARBA00004370"/>
    </source>
</evidence>
<dbReference type="InterPro" id="IPR023352">
    <property type="entry name" value="MAPEG-like_dom_sf"/>
</dbReference>
<evidence type="ECO:0000256" key="3">
    <source>
        <dbReference type="ARBA" id="ARBA00022989"/>
    </source>
</evidence>
<evidence type="ECO:0000256" key="4">
    <source>
        <dbReference type="ARBA" id="ARBA00023136"/>
    </source>
</evidence>
<feature type="transmembrane region" description="Helical" evidence="5">
    <location>
        <begin position="121"/>
        <end position="141"/>
    </location>
</feature>
<keyword evidence="4 5" id="KW-0472">Membrane</keyword>
<dbReference type="Proteomes" id="UP000504637">
    <property type="component" value="Unplaced"/>
</dbReference>
<dbReference type="InterPro" id="IPR001129">
    <property type="entry name" value="Membr-assoc_MAPEG"/>
</dbReference>
<dbReference type="GO" id="GO:0016020">
    <property type="term" value="C:membrane"/>
    <property type="evidence" value="ECO:0007669"/>
    <property type="project" value="UniProtKB-SubCell"/>
</dbReference>
<dbReference type="Gene3D" id="1.20.120.550">
    <property type="entry name" value="Membrane associated eicosanoid/glutathione metabolism-like domain"/>
    <property type="match status" value="1"/>
</dbReference>
<keyword evidence="2 5" id="KW-0812">Transmembrane</keyword>
<evidence type="ECO:0000256" key="5">
    <source>
        <dbReference type="SAM" id="Phobius"/>
    </source>
</evidence>
<proteinExistence type="predicted"/>
<comment type="subcellular location">
    <subcellularLocation>
        <location evidence="1">Membrane</location>
    </subcellularLocation>
</comment>
<evidence type="ECO:0000313" key="7">
    <source>
        <dbReference type="RefSeq" id="XP_033458936.1"/>
    </source>
</evidence>
<evidence type="ECO:0000256" key="2">
    <source>
        <dbReference type="ARBA" id="ARBA00022692"/>
    </source>
</evidence>
<sequence length="147" mass="15280">MASGLLTPQLPITGTFAVPLGLYYVLLSGRVVAQRLQSKKLTDQPVGGAAADTNGLAASIRAQVNFAENVPLALILAGIVELNGGSRRVLTGALSVLVAARVLHAHFGLLLQNSSGFGRPIGYLSTQGVVVGLVGYSAYLLKSFWGY</sequence>
<dbReference type="OrthoDB" id="19091at2759"/>
<reference evidence="7" key="1">
    <citation type="submission" date="2020-01" db="EMBL/GenBank/DDBJ databases">
        <authorList>
            <consortium name="DOE Joint Genome Institute"/>
            <person name="Haridas S."/>
            <person name="Albert R."/>
            <person name="Binder M."/>
            <person name="Bloem J."/>
            <person name="Labutti K."/>
            <person name="Salamov A."/>
            <person name="Andreopoulos B."/>
            <person name="Baker S.E."/>
            <person name="Barry K."/>
            <person name="Bills G."/>
            <person name="Bluhm B.H."/>
            <person name="Cannon C."/>
            <person name="Castanera R."/>
            <person name="Culley D.E."/>
            <person name="Daum C."/>
            <person name="Ezra D."/>
            <person name="Gonzalez J.B."/>
            <person name="Henrissat B."/>
            <person name="Kuo A."/>
            <person name="Liang C."/>
            <person name="Lipzen A."/>
            <person name="Lutzoni F."/>
            <person name="Magnuson J."/>
            <person name="Mondo S."/>
            <person name="Nolan M."/>
            <person name="Ohm R."/>
            <person name="Pangilinan J."/>
            <person name="Park H.-J."/>
            <person name="Ramirez L."/>
            <person name="Alfaro M."/>
            <person name="Sun H."/>
            <person name="Tritt A."/>
            <person name="Yoshinaga Y."/>
            <person name="Zwiers L.-H."/>
            <person name="Turgeon B.G."/>
            <person name="Goodwin S.B."/>
            <person name="Spatafora J.W."/>
            <person name="Crous P.W."/>
            <person name="Grigoriev I.V."/>
        </authorList>
    </citation>
    <scope>NUCLEOTIDE SEQUENCE</scope>
    <source>
        <strain evidence="7">CBS 342.82</strain>
    </source>
</reference>
<reference evidence="7" key="3">
    <citation type="submission" date="2025-08" db="UniProtKB">
        <authorList>
            <consortium name="RefSeq"/>
        </authorList>
    </citation>
    <scope>IDENTIFICATION</scope>
    <source>
        <strain evidence="7">CBS 342.82</strain>
    </source>
</reference>
<evidence type="ECO:0000313" key="6">
    <source>
        <dbReference type="Proteomes" id="UP000504637"/>
    </source>
</evidence>
<evidence type="ECO:0008006" key="8">
    <source>
        <dbReference type="Google" id="ProtNLM"/>
    </source>
</evidence>
<reference evidence="7" key="2">
    <citation type="submission" date="2020-04" db="EMBL/GenBank/DDBJ databases">
        <authorList>
            <consortium name="NCBI Genome Project"/>
        </authorList>
    </citation>
    <scope>NUCLEOTIDE SEQUENCE</scope>
    <source>
        <strain evidence="7">CBS 342.82</strain>
    </source>
</reference>
<feature type="transmembrane region" description="Helical" evidence="5">
    <location>
        <begin position="12"/>
        <end position="33"/>
    </location>
</feature>
<gene>
    <name evidence="7" type="ORF">K489DRAFT_370804</name>
</gene>